<sequence length="129" mass="15359">MKQKRRKLESDDDEETEIVIPQKQKRKAGMSLDALTEKPKLKEETIIGQLIQHDEIKHKLLKEEKKISMELFDLGVLSKLKNIESTEQAKSKLFMNEKKKLEKEKLNVEIKQRSRDELVLELFKKRSWK</sequence>
<protein>
    <submittedName>
        <fullName evidence="1">Uncharacterized protein</fullName>
    </submittedName>
</protein>
<evidence type="ECO:0000313" key="1">
    <source>
        <dbReference type="EMBL" id="KAJ3259114.1"/>
    </source>
</evidence>
<dbReference type="Proteomes" id="UP001210925">
    <property type="component" value="Unassembled WGS sequence"/>
</dbReference>
<keyword evidence="2" id="KW-1185">Reference proteome</keyword>
<dbReference type="EMBL" id="JADGKB010000021">
    <property type="protein sequence ID" value="KAJ3259114.1"/>
    <property type="molecule type" value="Genomic_DNA"/>
</dbReference>
<organism evidence="1 2">
    <name type="scientific">Boothiomyces macroporosus</name>
    <dbReference type="NCBI Taxonomy" id="261099"/>
    <lineage>
        <taxon>Eukaryota</taxon>
        <taxon>Fungi</taxon>
        <taxon>Fungi incertae sedis</taxon>
        <taxon>Chytridiomycota</taxon>
        <taxon>Chytridiomycota incertae sedis</taxon>
        <taxon>Chytridiomycetes</taxon>
        <taxon>Rhizophydiales</taxon>
        <taxon>Terramycetaceae</taxon>
        <taxon>Boothiomyces</taxon>
    </lineage>
</organism>
<gene>
    <name evidence="1" type="ORF">HK103_003001</name>
</gene>
<reference evidence="1" key="1">
    <citation type="submission" date="2020-05" db="EMBL/GenBank/DDBJ databases">
        <title>Phylogenomic resolution of chytrid fungi.</title>
        <authorList>
            <person name="Stajich J.E."/>
            <person name="Amses K."/>
            <person name="Simmons R."/>
            <person name="Seto K."/>
            <person name="Myers J."/>
            <person name="Bonds A."/>
            <person name="Quandt C.A."/>
            <person name="Barry K."/>
            <person name="Liu P."/>
            <person name="Grigoriev I."/>
            <person name="Longcore J.E."/>
            <person name="James T.Y."/>
        </authorList>
    </citation>
    <scope>NUCLEOTIDE SEQUENCE</scope>
    <source>
        <strain evidence="1">PLAUS21</strain>
    </source>
</reference>
<proteinExistence type="predicted"/>
<name>A0AAD5ULH0_9FUNG</name>
<comment type="caution">
    <text evidence="1">The sequence shown here is derived from an EMBL/GenBank/DDBJ whole genome shotgun (WGS) entry which is preliminary data.</text>
</comment>
<dbReference type="AlphaFoldDB" id="A0AAD5ULH0"/>
<accession>A0AAD5ULH0</accession>
<evidence type="ECO:0000313" key="2">
    <source>
        <dbReference type="Proteomes" id="UP001210925"/>
    </source>
</evidence>